<organism evidence="2 3">
    <name type="scientific">Symbiodinium necroappetens</name>
    <dbReference type="NCBI Taxonomy" id="1628268"/>
    <lineage>
        <taxon>Eukaryota</taxon>
        <taxon>Sar</taxon>
        <taxon>Alveolata</taxon>
        <taxon>Dinophyceae</taxon>
        <taxon>Suessiales</taxon>
        <taxon>Symbiodiniaceae</taxon>
        <taxon>Symbiodinium</taxon>
    </lineage>
</organism>
<feature type="region of interest" description="Disordered" evidence="1">
    <location>
        <begin position="1090"/>
        <end position="1166"/>
    </location>
</feature>
<evidence type="ECO:0000313" key="3">
    <source>
        <dbReference type="Proteomes" id="UP000601435"/>
    </source>
</evidence>
<dbReference type="OrthoDB" id="413551at2759"/>
<evidence type="ECO:0000313" key="2">
    <source>
        <dbReference type="EMBL" id="CAE7253113.1"/>
    </source>
</evidence>
<comment type="caution">
    <text evidence="2">The sequence shown here is derived from an EMBL/GenBank/DDBJ whole genome shotgun (WGS) entry which is preliminary data.</text>
</comment>
<protein>
    <submittedName>
        <fullName evidence="2">Uncharacterized protein</fullName>
    </submittedName>
</protein>
<dbReference type="Proteomes" id="UP000601435">
    <property type="component" value="Unassembled WGS sequence"/>
</dbReference>
<feature type="region of interest" description="Disordered" evidence="1">
    <location>
        <begin position="205"/>
        <end position="273"/>
    </location>
</feature>
<sequence length="1812" mass="200431">MLHSDKDLRDVFSLSCQVCLPPGLAREATSFIGGLEYQCTLANFVAKDDLLLLHKVPLSSESSDSTSSERDSRSHSPCSGDGKKHAAGAGGKAGKAVEKSPKSMDVDFEAKEDSPRREADSPVAESLHSITLVEAPSRGVKCPICNAWVKLRANLARHQRESARCRKYQGLPVEQCVCRCGKSFPGEWSLEQHLQSGACTADGAGGAHAEASWPHMSKSHRRESFKESVAAARSRSPLLRRRRGSSVAASSAAASVSGDRPDPAQPLNPVSAASGPAGRLMTCTFNNCKDMLLLQSFASLTAEETKQQLLTGCFSQGDAHAFYNQIAAVSHTVHEKRWNTIATAIELAADLEVALRAGWDLDDFMRGRKPPSSRQEDTSPAVAFGVNLQQVDEAIHSDFFWASIKVFLEVARVQRQAVRFVTSCPCHYGLSRTGVDQAVLDKWDSCPMRGRRCPEICGGDFFAMMQETMQAGSVSLEMQLPRSLSQEEKLKLLRDFELSRQMLLTTYVVKLSFWSQAPFAVVGIAHHDPAIRMKSCVTCLQLKSDHPKIQLLQKHEDVVRAFLVAGCLWDETGAFNVLKELAAEVRLFFSTAWRVEGQHAKTRRAVDHAPCRSAAFVSFLHRKLEFAAHLRAHPEAAVEVAELMGRALNGVAAAKALGFSVAAMEKSAWFNWGKQKSSFRYIYHDDPYLKYVLPLPPSWKRVLPERLLSQPDMVLPQGSCLLRWTLAQQHIKQHANRGCYMSVKYNPHLLYSVRSILAPDEDGAILRVQDGNLLGDDFDEVGQAGRLNALPCPQHQLVSLKAFLEGAGDVAEEVMFFSLMHKSPQRYHRTKTVSEVSLKDSWFVQLHDILAMRPEKKEVLVSLQGVALGPTATDKWEDAPLALHVAHLDLASLKAMWLWEVDASAAVHRFDNQMMSTIPQQMHERLETLLQQLVGSNSLCGRPEEDPAIAELLDILVSESLVEGPPWKLTPTGAERTRQAVRLWNEVPLLRRTEKPLSEASLYQLVLELDAAGFTHEVVTASKHKKLKKQQSPHLQEGQKMWFTRSDDVTVCRSYVLALLSCPVEQVPYAAAEKEYLRLLGLEQTPALGNKKGKRKRLHVNDDWPDDALSQPRARVPRTRRSAAASSREQQRDPIDDALSQLGGDSDVPADEDDNVEEGVSANGGPGAAAVAKAAAAPALKRQGRGYLWGDHLLTPVGDDDANPKHWQIRCGDPLHNLAGWAFGMWVQGLVGGRVAGLVPGRPGKGGLVRACSVGSPTKAMKSSADFADDAFSFDAMNLNHGHIGSNPPRSPRTSPHKRRYKQGSLADHLSTLHCQAGPGNLFELFDFPKEHVRTMSKHPELLARACQLLEHGIVHSSDYAGMLAEREGMRLLLQALHEEASCSGSYTFTRACDIDRDCQQLLLHSAQTQDQGQSCIFLDICQQIHPTAQAWCQACLPKAEDSSESCAAAYDSMDEFLRANGSWAVDQEHSCECLVHGKPCIVSPPRPLDKSLVINTAGNTCVGWSSVGKRSKHAHKSQHAFFVWLAQRRELARRGQEDLFFQECTPDFDAASCIAQRLSETHFVTHAVIGPRGLGWPTARDRRLSCGLSLQTLVWTGPESPQEVQQDFERFFQRRCSPNVTGSIFFQASDAVVRAWVQRKMQRRTRVADQESVPVCGKDMFMLVLTPAQLQRLEHYGKLSEGSSSLGGTMIADLDHWPNAAASHGPTWPCMLKHGTIVDVGASRIAMTVDRCLALGFHVKECGNSSYRWPLEEYMQGVRDRVGQALTGNSQSLPAILAWYLYVFCHTCRREQCTVQPSLRYQTDESDDKHD</sequence>
<feature type="region of interest" description="Disordered" evidence="1">
    <location>
        <begin position="60"/>
        <end position="125"/>
    </location>
</feature>
<accession>A0A812LWF2</accession>
<feature type="compositionally biased region" description="Acidic residues" evidence="1">
    <location>
        <begin position="1148"/>
        <end position="1157"/>
    </location>
</feature>
<proteinExistence type="predicted"/>
<evidence type="ECO:0000256" key="1">
    <source>
        <dbReference type="SAM" id="MobiDB-lite"/>
    </source>
</evidence>
<gene>
    <name evidence="2" type="ORF">SNEC2469_LOCUS5360</name>
</gene>
<feature type="compositionally biased region" description="Low complexity" evidence="1">
    <location>
        <begin position="228"/>
        <end position="237"/>
    </location>
</feature>
<feature type="compositionally biased region" description="Basic and acidic residues" evidence="1">
    <location>
        <begin position="95"/>
        <end position="120"/>
    </location>
</feature>
<keyword evidence="3" id="KW-1185">Reference proteome</keyword>
<feature type="compositionally biased region" description="Low complexity" evidence="1">
    <location>
        <begin position="245"/>
        <end position="258"/>
    </location>
</feature>
<reference evidence="2" key="1">
    <citation type="submission" date="2021-02" db="EMBL/GenBank/DDBJ databases">
        <authorList>
            <person name="Dougan E. K."/>
            <person name="Rhodes N."/>
            <person name="Thang M."/>
            <person name="Chan C."/>
        </authorList>
    </citation>
    <scope>NUCLEOTIDE SEQUENCE</scope>
</reference>
<name>A0A812LWF2_9DINO</name>
<feature type="region of interest" description="Disordered" evidence="1">
    <location>
        <begin position="1282"/>
        <end position="1303"/>
    </location>
</feature>
<dbReference type="EMBL" id="CAJNJA010010041">
    <property type="protein sequence ID" value="CAE7253113.1"/>
    <property type="molecule type" value="Genomic_DNA"/>
</dbReference>